<organism evidence="2">
    <name type="scientific">marine sediment metagenome</name>
    <dbReference type="NCBI Taxonomy" id="412755"/>
    <lineage>
        <taxon>unclassified sequences</taxon>
        <taxon>metagenomes</taxon>
        <taxon>ecological metagenomes</taxon>
    </lineage>
</organism>
<dbReference type="InterPro" id="IPR038071">
    <property type="entry name" value="UROD/MetE-like_sf"/>
</dbReference>
<name>A0A0F9F2I1_9ZZZZ</name>
<dbReference type="PANTHER" id="PTHR47099">
    <property type="entry name" value="METHYLCOBAMIDE:COM METHYLTRANSFERASE MTBA"/>
    <property type="match status" value="1"/>
</dbReference>
<feature type="domain" description="Uroporphyrinogen decarboxylase (URO-D)" evidence="1">
    <location>
        <begin position="37"/>
        <end position="345"/>
    </location>
</feature>
<dbReference type="Gene3D" id="3.20.20.210">
    <property type="match status" value="1"/>
</dbReference>
<dbReference type="Pfam" id="PF01208">
    <property type="entry name" value="URO-D"/>
    <property type="match status" value="1"/>
</dbReference>
<dbReference type="InterPro" id="IPR000257">
    <property type="entry name" value="Uroporphyrinogen_deCOase"/>
</dbReference>
<dbReference type="GO" id="GO:0006779">
    <property type="term" value="P:porphyrin-containing compound biosynthetic process"/>
    <property type="evidence" value="ECO:0007669"/>
    <property type="project" value="InterPro"/>
</dbReference>
<sequence>MSKTFGRRFEDIVAGRTTTDVMAAIWNTAPFLNSIFNIDLKQYYTNAQTKLKVQLDFQRLFPDFICFPGIWADYGALCEPSAFGCPITWPNGSAPMTLPAVSSLSEAVALRPPNPKKDGFMPIALSEYQYFHENADPDIIDEYGYLDGVAASFGPVELAAVIMGHENFFVSLASQPAKVHELLKVMTESVIIWLKAQGDVNGPLKRFSLADHLPGQISPAMFDEFWAPYTKEVLDQFPEAMVLYHNEYPIGYVHKLEELGFDIFNFGGPLTPVKQSLGNSVTLMGNIDPIEVLLGDEPEAVKSAVMECLKKGATGGRFLLSAAGGLAPHTPIDNLKAMAEALRTYLGSENRKAG</sequence>
<comment type="caution">
    <text evidence="2">The sequence shown here is derived from an EMBL/GenBank/DDBJ whole genome shotgun (WGS) entry which is preliminary data.</text>
</comment>
<dbReference type="AlphaFoldDB" id="A0A0F9F2I1"/>
<protein>
    <recommendedName>
        <fullName evidence="1">Uroporphyrinogen decarboxylase (URO-D) domain-containing protein</fullName>
    </recommendedName>
</protein>
<proteinExistence type="predicted"/>
<reference evidence="2" key="1">
    <citation type="journal article" date="2015" name="Nature">
        <title>Complex archaea that bridge the gap between prokaryotes and eukaryotes.</title>
        <authorList>
            <person name="Spang A."/>
            <person name="Saw J.H."/>
            <person name="Jorgensen S.L."/>
            <person name="Zaremba-Niedzwiedzka K."/>
            <person name="Martijn J."/>
            <person name="Lind A.E."/>
            <person name="van Eijk R."/>
            <person name="Schleper C."/>
            <person name="Guy L."/>
            <person name="Ettema T.J."/>
        </authorList>
    </citation>
    <scope>NUCLEOTIDE SEQUENCE</scope>
</reference>
<accession>A0A0F9F2I1</accession>
<gene>
    <name evidence="2" type="ORF">LCGC14_2082120</name>
</gene>
<dbReference type="PANTHER" id="PTHR47099:SF1">
    <property type="entry name" value="METHYLCOBAMIDE:COM METHYLTRANSFERASE MTBA"/>
    <property type="match status" value="1"/>
</dbReference>
<dbReference type="EMBL" id="LAZR01025186">
    <property type="protein sequence ID" value="KKL72716.1"/>
    <property type="molecule type" value="Genomic_DNA"/>
</dbReference>
<dbReference type="SUPFAM" id="SSF51726">
    <property type="entry name" value="UROD/MetE-like"/>
    <property type="match status" value="1"/>
</dbReference>
<dbReference type="GO" id="GO:0004853">
    <property type="term" value="F:uroporphyrinogen decarboxylase activity"/>
    <property type="evidence" value="ECO:0007669"/>
    <property type="project" value="InterPro"/>
</dbReference>
<evidence type="ECO:0000313" key="2">
    <source>
        <dbReference type="EMBL" id="KKL72716.1"/>
    </source>
</evidence>
<evidence type="ECO:0000259" key="1">
    <source>
        <dbReference type="Pfam" id="PF01208"/>
    </source>
</evidence>
<dbReference type="InterPro" id="IPR052024">
    <property type="entry name" value="Methanogen_methyltrans"/>
</dbReference>